<reference evidence="11 12" key="1">
    <citation type="submission" date="2019-09" db="EMBL/GenBank/DDBJ databases">
        <authorList>
            <person name="Chandra G."/>
            <person name="Truman W A."/>
        </authorList>
    </citation>
    <scope>NUCLEOTIDE SEQUENCE [LARGE SCALE GENOMIC DNA]</scope>
    <source>
        <strain evidence="11">PS862</strain>
    </source>
</reference>
<feature type="transmembrane region" description="Helical" evidence="9">
    <location>
        <begin position="20"/>
        <end position="41"/>
    </location>
</feature>
<dbReference type="AlphaFoldDB" id="A0A5E7HT26"/>
<sequence length="218" mass="23485">MISTFNDWAEWFPRLWSGYLLSLEVASLSLLIGIPLGLLWAIGGQAKTKAIRWACVVLVELGRGGPVLILLQFLYFGLPNTGLTLSSLSASIVALAWSTGAYTSEIIRAGLNAVAAGQREAAQTLGLNRSDILRIIIIPQGLRIALPPLLGFALLILQATSLCFTIALPELISAANDIGSETFQYMSILSLTGLMYALVCVPATFAVNYLERHLGRHD</sequence>
<proteinExistence type="inferred from homology"/>
<dbReference type="GO" id="GO:0022857">
    <property type="term" value="F:transmembrane transporter activity"/>
    <property type="evidence" value="ECO:0007669"/>
    <property type="project" value="InterPro"/>
</dbReference>
<dbReference type="InterPro" id="IPR010065">
    <property type="entry name" value="AA_ABC_transptr_permease_3TM"/>
</dbReference>
<keyword evidence="6" id="KW-0029">Amino-acid transport</keyword>
<gene>
    <name evidence="11" type="primary">glnP</name>
    <name evidence="11" type="ORF">PS862_01150</name>
</gene>
<comment type="similarity">
    <text evidence="2">Belongs to the binding-protein-dependent transport system permease family. HisMQ subfamily.</text>
</comment>
<feature type="transmembrane region" description="Helical" evidence="9">
    <location>
        <begin position="188"/>
        <end position="210"/>
    </location>
</feature>
<evidence type="ECO:0000313" key="12">
    <source>
        <dbReference type="Proteomes" id="UP000385207"/>
    </source>
</evidence>
<dbReference type="SUPFAM" id="SSF161098">
    <property type="entry name" value="MetI-like"/>
    <property type="match status" value="1"/>
</dbReference>
<keyword evidence="3 9" id="KW-0813">Transport</keyword>
<evidence type="ECO:0000256" key="2">
    <source>
        <dbReference type="ARBA" id="ARBA00010072"/>
    </source>
</evidence>
<dbReference type="NCBIfam" id="TIGR01726">
    <property type="entry name" value="HEQRo_perm_3TM"/>
    <property type="match status" value="1"/>
</dbReference>
<evidence type="ECO:0000259" key="10">
    <source>
        <dbReference type="PROSITE" id="PS50928"/>
    </source>
</evidence>
<evidence type="ECO:0000256" key="5">
    <source>
        <dbReference type="ARBA" id="ARBA00022692"/>
    </source>
</evidence>
<dbReference type="InterPro" id="IPR000515">
    <property type="entry name" value="MetI-like"/>
</dbReference>
<feature type="transmembrane region" description="Helical" evidence="9">
    <location>
        <begin position="82"/>
        <end position="102"/>
    </location>
</feature>
<dbReference type="EMBL" id="CABVII010000004">
    <property type="protein sequence ID" value="VVO67474.1"/>
    <property type="molecule type" value="Genomic_DNA"/>
</dbReference>
<evidence type="ECO:0000256" key="6">
    <source>
        <dbReference type="ARBA" id="ARBA00022970"/>
    </source>
</evidence>
<dbReference type="Pfam" id="PF00528">
    <property type="entry name" value="BPD_transp_1"/>
    <property type="match status" value="1"/>
</dbReference>
<feature type="transmembrane region" description="Helical" evidence="9">
    <location>
        <begin position="53"/>
        <end position="76"/>
    </location>
</feature>
<dbReference type="PROSITE" id="PS50928">
    <property type="entry name" value="ABC_TM1"/>
    <property type="match status" value="1"/>
</dbReference>
<evidence type="ECO:0000256" key="8">
    <source>
        <dbReference type="ARBA" id="ARBA00023136"/>
    </source>
</evidence>
<feature type="transmembrane region" description="Helical" evidence="9">
    <location>
        <begin position="144"/>
        <end position="168"/>
    </location>
</feature>
<comment type="subcellular location">
    <subcellularLocation>
        <location evidence="1">Cell inner membrane</location>
        <topology evidence="1">Multi-pass membrane protein</topology>
    </subcellularLocation>
    <subcellularLocation>
        <location evidence="9">Cell membrane</location>
        <topology evidence="9">Multi-pass membrane protein</topology>
    </subcellularLocation>
</comment>
<evidence type="ECO:0000313" key="11">
    <source>
        <dbReference type="EMBL" id="VVO67474.1"/>
    </source>
</evidence>
<feature type="domain" description="ABC transmembrane type-1" evidence="10">
    <location>
        <begin position="15"/>
        <end position="207"/>
    </location>
</feature>
<keyword evidence="4" id="KW-1003">Cell membrane</keyword>
<evidence type="ECO:0000256" key="7">
    <source>
        <dbReference type="ARBA" id="ARBA00022989"/>
    </source>
</evidence>
<dbReference type="InterPro" id="IPR035906">
    <property type="entry name" value="MetI-like_sf"/>
</dbReference>
<keyword evidence="8 9" id="KW-0472">Membrane</keyword>
<keyword evidence="5 9" id="KW-0812">Transmembrane</keyword>
<dbReference type="OrthoDB" id="9809799at2"/>
<dbReference type="InterPro" id="IPR043429">
    <property type="entry name" value="ArtM/GltK/GlnP/TcyL/YhdX-like"/>
</dbReference>
<dbReference type="CDD" id="cd06261">
    <property type="entry name" value="TM_PBP2"/>
    <property type="match status" value="1"/>
</dbReference>
<keyword evidence="7 9" id="KW-1133">Transmembrane helix</keyword>
<dbReference type="PANTHER" id="PTHR30614:SF0">
    <property type="entry name" value="L-CYSTINE TRANSPORT SYSTEM PERMEASE PROTEIN TCYL"/>
    <property type="match status" value="1"/>
</dbReference>
<dbReference type="Proteomes" id="UP000385207">
    <property type="component" value="Unassembled WGS sequence"/>
</dbReference>
<dbReference type="RefSeq" id="WP_150783445.1">
    <property type="nucleotide sequence ID" value="NZ_CABVII010000004.1"/>
</dbReference>
<organism evidence="11 12">
    <name type="scientific">Pseudomonas fluorescens</name>
    <dbReference type="NCBI Taxonomy" id="294"/>
    <lineage>
        <taxon>Bacteria</taxon>
        <taxon>Pseudomonadati</taxon>
        <taxon>Pseudomonadota</taxon>
        <taxon>Gammaproteobacteria</taxon>
        <taxon>Pseudomonadales</taxon>
        <taxon>Pseudomonadaceae</taxon>
        <taxon>Pseudomonas</taxon>
    </lineage>
</organism>
<evidence type="ECO:0000256" key="4">
    <source>
        <dbReference type="ARBA" id="ARBA00022475"/>
    </source>
</evidence>
<dbReference type="PANTHER" id="PTHR30614">
    <property type="entry name" value="MEMBRANE COMPONENT OF AMINO ACID ABC TRANSPORTER"/>
    <property type="match status" value="1"/>
</dbReference>
<evidence type="ECO:0000256" key="1">
    <source>
        <dbReference type="ARBA" id="ARBA00004429"/>
    </source>
</evidence>
<accession>A0A5E7HT26</accession>
<evidence type="ECO:0000256" key="9">
    <source>
        <dbReference type="RuleBase" id="RU363032"/>
    </source>
</evidence>
<evidence type="ECO:0000256" key="3">
    <source>
        <dbReference type="ARBA" id="ARBA00022448"/>
    </source>
</evidence>
<dbReference type="Gene3D" id="1.10.3720.10">
    <property type="entry name" value="MetI-like"/>
    <property type="match status" value="1"/>
</dbReference>
<protein>
    <submittedName>
        <fullName evidence="11">Putative glutamine ABC transporter permease protein GlnP</fullName>
    </submittedName>
</protein>
<name>A0A5E7HT26_PSEFL</name>
<dbReference type="GO" id="GO:0043190">
    <property type="term" value="C:ATP-binding cassette (ABC) transporter complex"/>
    <property type="evidence" value="ECO:0007669"/>
    <property type="project" value="InterPro"/>
</dbReference>
<dbReference type="GO" id="GO:0006865">
    <property type="term" value="P:amino acid transport"/>
    <property type="evidence" value="ECO:0007669"/>
    <property type="project" value="UniProtKB-KW"/>
</dbReference>